<accession>X1EQL7</accession>
<comment type="caution">
    <text evidence="1">The sequence shown here is derived from an EMBL/GenBank/DDBJ whole genome shotgun (WGS) entry which is preliminary data.</text>
</comment>
<evidence type="ECO:0000313" key="1">
    <source>
        <dbReference type="EMBL" id="GAH10933.1"/>
    </source>
</evidence>
<sequence>GNGNGIGLADITTKRLVDSLDIQKTYINALTAISPEKAAIPICFDTDRKSLDVCARTTGLDSMAKARIVRIKDTASLELLQVSKALEPEVLSNPNLELITPYLRL</sequence>
<dbReference type="AlphaFoldDB" id="X1EQL7"/>
<organism evidence="1">
    <name type="scientific">marine sediment metagenome</name>
    <dbReference type="NCBI Taxonomy" id="412755"/>
    <lineage>
        <taxon>unclassified sequences</taxon>
        <taxon>metagenomes</taxon>
        <taxon>ecological metagenomes</taxon>
    </lineage>
</organism>
<protein>
    <submittedName>
        <fullName evidence="1">Uncharacterized protein</fullName>
    </submittedName>
</protein>
<reference evidence="1" key="1">
    <citation type="journal article" date="2014" name="Front. Microbiol.">
        <title>High frequency of phylogenetically diverse reductive dehalogenase-homologous genes in deep subseafloor sedimentary metagenomes.</title>
        <authorList>
            <person name="Kawai M."/>
            <person name="Futagami T."/>
            <person name="Toyoda A."/>
            <person name="Takaki Y."/>
            <person name="Nishi S."/>
            <person name="Hori S."/>
            <person name="Arai W."/>
            <person name="Tsubouchi T."/>
            <person name="Morono Y."/>
            <person name="Uchiyama I."/>
            <person name="Ito T."/>
            <person name="Fujiyama A."/>
            <person name="Inagaki F."/>
            <person name="Takami H."/>
        </authorList>
    </citation>
    <scope>NUCLEOTIDE SEQUENCE</scope>
    <source>
        <strain evidence="1">Expedition CK06-06</strain>
    </source>
</reference>
<proteinExistence type="predicted"/>
<name>X1EQL7_9ZZZZ</name>
<feature type="non-terminal residue" evidence="1">
    <location>
        <position position="1"/>
    </location>
</feature>
<dbReference type="EMBL" id="BART01032437">
    <property type="protein sequence ID" value="GAH10933.1"/>
    <property type="molecule type" value="Genomic_DNA"/>
</dbReference>
<gene>
    <name evidence="1" type="ORF">S01H4_56055</name>
</gene>